<dbReference type="Gene3D" id="3.40.190.150">
    <property type="entry name" value="Bordetella uptake gene, domain 1"/>
    <property type="match status" value="1"/>
</dbReference>
<keyword evidence="2" id="KW-0732">Signal</keyword>
<dbReference type="KEGG" id="acis:CBP35_18040"/>
<dbReference type="RefSeq" id="WP_086926244.1">
    <property type="nucleotide sequence ID" value="NZ_CP021362.1"/>
</dbReference>
<dbReference type="OrthoDB" id="8805276at2"/>
<dbReference type="PANTHER" id="PTHR42928:SF5">
    <property type="entry name" value="BLR1237 PROTEIN"/>
    <property type="match status" value="1"/>
</dbReference>
<dbReference type="PANTHER" id="PTHR42928">
    <property type="entry name" value="TRICARBOXYLATE-BINDING PROTEIN"/>
    <property type="match status" value="1"/>
</dbReference>
<reference evidence="3" key="1">
    <citation type="submission" date="2017-05" db="EMBL/GenBank/DDBJ databases">
        <title>Polyphasic characterization of four soil-derived phenanthrene-degrading Acidovorax strains and proposal of Acidovorax phenanthrenivorans sp. nov.</title>
        <authorList>
            <person name="Singleton D."/>
            <person name="Lee J."/>
            <person name="Dickey A.N."/>
            <person name="Stroud A."/>
            <person name="Scholl E.H."/>
            <person name="Wright F.A."/>
            <person name="Aitken M.D."/>
        </authorList>
    </citation>
    <scope>NUCLEOTIDE SEQUENCE</scope>
    <source>
        <strain evidence="3">P4</strain>
    </source>
</reference>
<feature type="chain" id="PRO_5012737837" evidence="2">
    <location>
        <begin position="27"/>
        <end position="330"/>
    </location>
</feature>
<dbReference type="EMBL" id="CP021366">
    <property type="protein sequence ID" value="ART57611.1"/>
    <property type="molecule type" value="Genomic_DNA"/>
</dbReference>
<evidence type="ECO:0000256" key="2">
    <source>
        <dbReference type="SAM" id="SignalP"/>
    </source>
</evidence>
<evidence type="ECO:0000256" key="1">
    <source>
        <dbReference type="ARBA" id="ARBA00006987"/>
    </source>
</evidence>
<dbReference type="PIRSF" id="PIRSF017082">
    <property type="entry name" value="YflP"/>
    <property type="match status" value="1"/>
</dbReference>
<comment type="similarity">
    <text evidence="1">Belongs to the UPF0065 (bug) family.</text>
</comment>
<dbReference type="SUPFAM" id="SSF53850">
    <property type="entry name" value="Periplasmic binding protein-like II"/>
    <property type="match status" value="1"/>
</dbReference>
<evidence type="ECO:0000313" key="4">
    <source>
        <dbReference type="Proteomes" id="UP000194440"/>
    </source>
</evidence>
<accession>A0A240U7W8</accession>
<dbReference type="InterPro" id="IPR005064">
    <property type="entry name" value="BUG"/>
</dbReference>
<name>A0A240U7W8_9BURK</name>
<feature type="signal peptide" evidence="2">
    <location>
        <begin position="1"/>
        <end position="26"/>
    </location>
</feature>
<dbReference type="AlphaFoldDB" id="A0A240U7W8"/>
<dbReference type="Pfam" id="PF03401">
    <property type="entry name" value="TctC"/>
    <property type="match status" value="1"/>
</dbReference>
<keyword evidence="4" id="KW-1185">Reference proteome</keyword>
<dbReference type="CDD" id="cd07012">
    <property type="entry name" value="PBP2_Bug_TTT"/>
    <property type="match status" value="1"/>
</dbReference>
<sequence length="330" mass="34818">MTAHFSRKRTFLLGCAALALGTTAFAQTVGSDWPTRPVTIVVGFAAGGPTDVVARILADNLSTHFKQSFVVDNKAGASGGVAAMQVKQAAPDGYTLMFGSSSTLSIIPTLQKTGYDPLRDFTAIGLVASYPYFLVAPASSNITSLDELLKQGRSPSSRLSYGSAGNGAVNHLASEWFKHEAKIDAVHIPYKGDSAAVTDLVAGRLDFAFLAGSVALPQAKAGKMRLLASASAVPGRGGEGLPTLGEQRFKGYAAEPWNGLMGPKGLPQPIVVKLNAAVNQIMNRPDVVARLAAMEQYPLTGTPQQFTDHIKAQTERWAAVIQSSNIKMDQ</sequence>
<protein>
    <submittedName>
        <fullName evidence="3">ABC transporter substrate-binding protein</fullName>
    </submittedName>
</protein>
<dbReference type="Proteomes" id="UP000194440">
    <property type="component" value="Chromosome"/>
</dbReference>
<proteinExistence type="inferred from homology"/>
<organism evidence="3 4">
    <name type="scientific">Acidovorax carolinensis</name>
    <dbReference type="NCBI Taxonomy" id="553814"/>
    <lineage>
        <taxon>Bacteria</taxon>
        <taxon>Pseudomonadati</taxon>
        <taxon>Pseudomonadota</taxon>
        <taxon>Betaproteobacteria</taxon>
        <taxon>Burkholderiales</taxon>
        <taxon>Comamonadaceae</taxon>
        <taxon>Acidovorax</taxon>
    </lineage>
</organism>
<dbReference type="InterPro" id="IPR042100">
    <property type="entry name" value="Bug_dom1"/>
</dbReference>
<dbReference type="KEGG" id="acip:CBP36_00915"/>
<gene>
    <name evidence="3" type="ORF">CBP36_00915</name>
</gene>
<evidence type="ECO:0000313" key="3">
    <source>
        <dbReference type="EMBL" id="ART57611.1"/>
    </source>
</evidence>
<dbReference type="Gene3D" id="3.40.190.10">
    <property type="entry name" value="Periplasmic binding protein-like II"/>
    <property type="match status" value="1"/>
</dbReference>